<feature type="transmembrane region" description="Helical" evidence="7">
    <location>
        <begin position="20"/>
        <end position="37"/>
    </location>
</feature>
<keyword evidence="9" id="KW-1185">Reference proteome</keyword>
<dbReference type="GO" id="GO:0005789">
    <property type="term" value="C:endoplasmic reticulum membrane"/>
    <property type="evidence" value="ECO:0007669"/>
    <property type="project" value="UniProtKB-SubCell"/>
</dbReference>
<keyword evidence="3 7" id="KW-0812">Transmembrane</keyword>
<comment type="similarity">
    <text evidence="2 7">Belongs to the derlin family.</text>
</comment>
<evidence type="ECO:0000256" key="6">
    <source>
        <dbReference type="ARBA" id="ARBA00023136"/>
    </source>
</evidence>
<keyword evidence="4 7" id="KW-0256">Endoplasmic reticulum</keyword>
<evidence type="ECO:0000256" key="5">
    <source>
        <dbReference type="ARBA" id="ARBA00022989"/>
    </source>
</evidence>
<protein>
    <recommendedName>
        <fullName evidence="7">Derlin</fullName>
    </recommendedName>
</protein>
<dbReference type="AlphaFoldDB" id="G3B964"/>
<sequence>MSRQPTLAESVGNIPPIARFFTVSTLSVCMLISLGIIDPQQMIFHPSIYIEEFEYTKAVFTMGTWTEAVKSVLLLVFECYRCFTSFLVPAGFLDGNRMGAVLDIYFFYKFANNVEIGKFKGNFPDCLWFTLICGTSILTMTVGYYFYDPTRITRHHESMLLCITYIWARGQKNSIVNFLGIVPIKAYYLPMFTLFIKAVVHGYDGLVDSSMGIAGGYLYQCLQSSTAPIYNLFPQFYRKFYSSSIYSRNRVGTNQVSLADDFINDTVFDRGYLPAPSWVYSILKYPVDRSSKRITAFGKPIEPVRSDLKSEASATTTGSYFKGRGFRLGS</sequence>
<evidence type="ECO:0000256" key="1">
    <source>
        <dbReference type="ARBA" id="ARBA00004477"/>
    </source>
</evidence>
<accession>G3B964</accession>
<dbReference type="Proteomes" id="UP000000707">
    <property type="component" value="Unassembled WGS sequence"/>
</dbReference>
<keyword evidence="5 7" id="KW-1133">Transmembrane helix</keyword>
<dbReference type="Pfam" id="PF04511">
    <property type="entry name" value="DER1"/>
    <property type="match status" value="1"/>
</dbReference>
<reference evidence="8 9" key="1">
    <citation type="journal article" date="2011" name="Proc. Natl. Acad. Sci. U.S.A.">
        <title>Comparative genomics of xylose-fermenting fungi for enhanced biofuel production.</title>
        <authorList>
            <person name="Wohlbach D.J."/>
            <person name="Kuo A."/>
            <person name="Sato T.K."/>
            <person name="Potts K.M."/>
            <person name="Salamov A.A."/>
            <person name="LaButti K.M."/>
            <person name="Sun H."/>
            <person name="Clum A."/>
            <person name="Pangilinan J.L."/>
            <person name="Lindquist E.A."/>
            <person name="Lucas S."/>
            <person name="Lapidus A."/>
            <person name="Jin M."/>
            <person name="Gunawan C."/>
            <person name="Balan V."/>
            <person name="Dale B.E."/>
            <person name="Jeffries T.W."/>
            <person name="Zinkel R."/>
            <person name="Barry K.W."/>
            <person name="Grigoriev I.V."/>
            <person name="Gasch A.P."/>
        </authorList>
    </citation>
    <scope>NUCLEOTIDE SEQUENCE [LARGE SCALE GENOMIC DNA]</scope>
    <source>
        <strain evidence="8">ATCC 10573</strain>
        <strain evidence="9">ATCC 10573 / BCRC 21748 / CBS 615 / JCM 9827 / NBRC 10315 / NRRL Y-1498 / VKM Y-70</strain>
    </source>
</reference>
<dbReference type="GeneID" id="18248088"/>
<evidence type="ECO:0000313" key="8">
    <source>
        <dbReference type="EMBL" id="EGV62938.1"/>
    </source>
</evidence>
<dbReference type="KEGG" id="cten:18248088"/>
<dbReference type="HOGENOM" id="CLU_760753_0_0_1"/>
<dbReference type="InterPro" id="IPR007599">
    <property type="entry name" value="DER1"/>
</dbReference>
<dbReference type="PANTHER" id="PTHR11009">
    <property type="entry name" value="DER1-LIKE PROTEIN, DERLIN"/>
    <property type="match status" value="1"/>
</dbReference>
<dbReference type="EMBL" id="GL996527">
    <property type="protein sequence ID" value="EGV62937.1"/>
    <property type="molecule type" value="Genomic_DNA"/>
</dbReference>
<keyword evidence="6 7" id="KW-0472">Membrane</keyword>
<comment type="function">
    <text evidence="7">May be involved in the degradation of misfolded endoplasmic reticulum (ER) luminal proteins.</text>
</comment>
<evidence type="ECO:0000256" key="7">
    <source>
        <dbReference type="RuleBase" id="RU363059"/>
    </source>
</evidence>
<evidence type="ECO:0000256" key="2">
    <source>
        <dbReference type="ARBA" id="ARBA00008917"/>
    </source>
</evidence>
<comment type="caution">
    <text evidence="7">Lacks conserved residue(s) required for the propagation of feature annotation.</text>
</comment>
<feature type="transmembrane region" description="Helical" evidence="7">
    <location>
        <begin position="126"/>
        <end position="147"/>
    </location>
</feature>
<gene>
    <name evidence="8" type="ORF">CANTEDRAFT_115935</name>
</gene>
<dbReference type="STRING" id="590646.G3B964"/>
<comment type="subcellular location">
    <subcellularLocation>
        <location evidence="1 7">Endoplasmic reticulum membrane</location>
        <topology evidence="1 7">Multi-pass membrane protein</topology>
    </subcellularLocation>
</comment>
<evidence type="ECO:0000256" key="3">
    <source>
        <dbReference type="ARBA" id="ARBA00022692"/>
    </source>
</evidence>
<proteinExistence type="inferred from homology"/>
<dbReference type="GO" id="GO:0006950">
    <property type="term" value="P:response to stress"/>
    <property type="evidence" value="ECO:0007669"/>
    <property type="project" value="UniProtKB-ARBA"/>
</dbReference>
<organism evidence="9">
    <name type="scientific">Candida tenuis (strain ATCC 10573 / BCRC 21748 / CBS 615 / JCM 9827 / NBRC 10315 / NRRL Y-1498 / VKM Y-70)</name>
    <name type="common">Yeast</name>
    <name type="synonym">Yamadazyma tenuis</name>
    <dbReference type="NCBI Taxonomy" id="590646"/>
    <lineage>
        <taxon>Eukaryota</taxon>
        <taxon>Fungi</taxon>
        <taxon>Dikarya</taxon>
        <taxon>Ascomycota</taxon>
        <taxon>Saccharomycotina</taxon>
        <taxon>Pichiomycetes</taxon>
        <taxon>Debaryomycetaceae</taxon>
        <taxon>Yamadazyma</taxon>
    </lineage>
</organism>
<dbReference type="EMBL" id="GL996527">
    <property type="protein sequence ID" value="EGV62938.1"/>
    <property type="molecule type" value="Genomic_DNA"/>
</dbReference>
<evidence type="ECO:0000256" key="4">
    <source>
        <dbReference type="ARBA" id="ARBA00022824"/>
    </source>
</evidence>
<dbReference type="RefSeq" id="XP_006689108.1">
    <property type="nucleotide sequence ID" value="XM_006689045.1"/>
</dbReference>
<name>G3B964_CANTC</name>
<dbReference type="OrthoDB" id="19102at2759"/>
<dbReference type="eggNOG" id="KOG0858">
    <property type="taxonomic scope" value="Eukaryota"/>
</dbReference>
<evidence type="ECO:0000313" key="9">
    <source>
        <dbReference type="Proteomes" id="UP000000707"/>
    </source>
</evidence>